<keyword evidence="13" id="KW-1185">Reference proteome</keyword>
<dbReference type="EMBL" id="KB469302">
    <property type="protein sequence ID" value="EPQ55360.1"/>
    <property type="molecule type" value="Genomic_DNA"/>
</dbReference>
<evidence type="ECO:0000313" key="13">
    <source>
        <dbReference type="Proteomes" id="UP000030669"/>
    </source>
</evidence>
<evidence type="ECO:0000256" key="2">
    <source>
        <dbReference type="ARBA" id="ARBA00004496"/>
    </source>
</evidence>
<evidence type="ECO:0000256" key="4">
    <source>
        <dbReference type="ARBA" id="ARBA00018350"/>
    </source>
</evidence>
<keyword evidence="7" id="KW-0733">Signal recognition particle</keyword>
<dbReference type="RefSeq" id="XP_007866492.1">
    <property type="nucleotide sequence ID" value="XM_007868301.1"/>
</dbReference>
<protein>
    <recommendedName>
        <fullName evidence="4">Signal recognition particle subunit SRP72</fullName>
    </recommendedName>
</protein>
<dbReference type="OrthoDB" id="258392at2759"/>
<proteinExistence type="inferred from homology"/>
<dbReference type="InterPro" id="IPR031545">
    <property type="entry name" value="SRP72_TPR-like"/>
</dbReference>
<feature type="transmembrane region" description="Helical" evidence="10">
    <location>
        <begin position="705"/>
        <end position="724"/>
    </location>
</feature>
<dbReference type="PANTHER" id="PTHR14094">
    <property type="entry name" value="SIGNAL RECOGNITION PARTICLE 72"/>
    <property type="match status" value="1"/>
</dbReference>
<dbReference type="GO" id="GO:0008312">
    <property type="term" value="F:7S RNA binding"/>
    <property type="evidence" value="ECO:0007669"/>
    <property type="project" value="InterPro"/>
</dbReference>
<dbReference type="AlphaFoldDB" id="S7RLS7"/>
<dbReference type="HOGENOM" id="CLU_375975_0_0_1"/>
<dbReference type="GO" id="GO:0005786">
    <property type="term" value="C:signal recognition particle, endoplasmic reticulum targeting"/>
    <property type="evidence" value="ECO:0007669"/>
    <property type="project" value="UniProtKB-KW"/>
</dbReference>
<name>S7RLS7_GLOTA</name>
<dbReference type="Proteomes" id="UP000030669">
    <property type="component" value="Unassembled WGS sequence"/>
</dbReference>
<sequence>MGPKPTKPTTAKPGQAKGANRKRPAAKPKQPLPLPQRLRRLFTSLCAQIDGGHFANAVKTCDKILKLVPDDNDAIQTKLFLLLQTEKYDAALALIDASNAGIDRSFEKAYSLYRLEREPEAAELLRELKSKEGVDERGALHLEAQLAYRMGDYQTACDLYNQLLDTAEPQSDEQADILTNLQASQKHLDFINVEFLHALDSLPGALTSSLESAPPPSQQVPAAALSNLASTSGPAPGEDPAKTAPKRVRMKRVPKGVIPGVTPPPDPERWLKKSERSTHVQAKGRKKGGGATQGVVMDHPPASGGASTGHSSQKGGGKKKKNPSNYAPGPTEATPLGEVSYQPRPMVSKVTDPSQAESHNLGRFLRETYLNENSPSRIRGMRYDLVNTKQIHIRVKNGGEGKPVFDSCIALLQGLFPPNPNNRMTLANGETVVAPLNGYQYIPVETVEPSNDRSLESWTDCPAFEKHIKNFYGSDEFKKEAKNAEPFFNAVKGFVYGPEVSFENAVSVFDFVGTELTYNKSYAYRLPPTYIEQARHWANFHENGVFSSKDIGGIGNLPARTVLSPILTAMERIVWDDDPLQLMVQEISYQPFISLFHMTGIAERYPELQAMPNFASALAIELRGGDEGDPRDFLRFKFKNGTDDADFQVLHVFGHNGDIPLTEFIYRTENYVIDSNKQWARVCSGSPNEVSGWVSNSASVNGICAALLALVMLVGMFFLTRFVARRNKRRAYIRLEEPEPQVSYDPFWGEGFAGCLGMEDA</sequence>
<evidence type="ECO:0000256" key="3">
    <source>
        <dbReference type="ARBA" id="ARBA00007676"/>
    </source>
</evidence>
<dbReference type="PANTHER" id="PTHR14094:SF9">
    <property type="entry name" value="SIGNAL RECOGNITION PARTICLE SUBUNIT SRP72"/>
    <property type="match status" value="1"/>
</dbReference>
<accession>S7RLS7</accession>
<keyword evidence="10" id="KW-1133">Transmembrane helix</keyword>
<dbReference type="GO" id="GO:0006614">
    <property type="term" value="P:SRP-dependent cotranslational protein targeting to membrane"/>
    <property type="evidence" value="ECO:0007669"/>
    <property type="project" value="InterPro"/>
</dbReference>
<evidence type="ECO:0000256" key="6">
    <source>
        <dbReference type="ARBA" id="ARBA00022824"/>
    </source>
</evidence>
<evidence type="ECO:0000256" key="8">
    <source>
        <dbReference type="ARBA" id="ARBA00023274"/>
    </source>
</evidence>
<comment type="similarity">
    <text evidence="3">Belongs to the SRP72 family.</text>
</comment>
<dbReference type="OMA" id="WARACHA"/>
<feature type="compositionally biased region" description="Basic and acidic residues" evidence="9">
    <location>
        <begin position="266"/>
        <end position="278"/>
    </location>
</feature>
<reference evidence="12 13" key="1">
    <citation type="journal article" date="2012" name="Science">
        <title>The Paleozoic origin of enzymatic lignin decomposition reconstructed from 31 fungal genomes.</title>
        <authorList>
            <person name="Floudas D."/>
            <person name="Binder M."/>
            <person name="Riley R."/>
            <person name="Barry K."/>
            <person name="Blanchette R.A."/>
            <person name="Henrissat B."/>
            <person name="Martinez A.T."/>
            <person name="Otillar R."/>
            <person name="Spatafora J.W."/>
            <person name="Yadav J.S."/>
            <person name="Aerts A."/>
            <person name="Benoit I."/>
            <person name="Boyd A."/>
            <person name="Carlson A."/>
            <person name="Copeland A."/>
            <person name="Coutinho P.M."/>
            <person name="de Vries R.P."/>
            <person name="Ferreira P."/>
            <person name="Findley K."/>
            <person name="Foster B."/>
            <person name="Gaskell J."/>
            <person name="Glotzer D."/>
            <person name="Gorecki P."/>
            <person name="Heitman J."/>
            <person name="Hesse C."/>
            <person name="Hori C."/>
            <person name="Igarashi K."/>
            <person name="Jurgens J.A."/>
            <person name="Kallen N."/>
            <person name="Kersten P."/>
            <person name="Kohler A."/>
            <person name="Kuees U."/>
            <person name="Kumar T.K.A."/>
            <person name="Kuo A."/>
            <person name="LaButti K."/>
            <person name="Larrondo L.F."/>
            <person name="Lindquist E."/>
            <person name="Ling A."/>
            <person name="Lombard V."/>
            <person name="Lucas S."/>
            <person name="Lundell T."/>
            <person name="Martin R."/>
            <person name="McLaughlin D.J."/>
            <person name="Morgenstern I."/>
            <person name="Morin E."/>
            <person name="Murat C."/>
            <person name="Nagy L.G."/>
            <person name="Nolan M."/>
            <person name="Ohm R.A."/>
            <person name="Patyshakuliyeva A."/>
            <person name="Rokas A."/>
            <person name="Ruiz-Duenas F.J."/>
            <person name="Sabat G."/>
            <person name="Salamov A."/>
            <person name="Samejima M."/>
            <person name="Schmutz J."/>
            <person name="Slot J.C."/>
            <person name="St John F."/>
            <person name="Stenlid J."/>
            <person name="Sun H."/>
            <person name="Sun S."/>
            <person name="Syed K."/>
            <person name="Tsang A."/>
            <person name="Wiebenga A."/>
            <person name="Young D."/>
            <person name="Pisabarro A."/>
            <person name="Eastwood D.C."/>
            <person name="Martin F."/>
            <person name="Cullen D."/>
            <person name="Grigoriev I.V."/>
            <person name="Hibbett D.S."/>
        </authorList>
    </citation>
    <scope>NUCLEOTIDE SEQUENCE [LARGE SCALE GENOMIC DNA]</scope>
    <source>
        <strain evidence="12 13">ATCC 11539</strain>
    </source>
</reference>
<dbReference type="SUPFAM" id="SSF48452">
    <property type="entry name" value="TPR-like"/>
    <property type="match status" value="1"/>
</dbReference>
<evidence type="ECO:0000313" key="12">
    <source>
        <dbReference type="EMBL" id="EPQ55360.1"/>
    </source>
</evidence>
<dbReference type="InterPro" id="IPR026270">
    <property type="entry name" value="SRP72"/>
</dbReference>
<dbReference type="Pfam" id="PF17004">
    <property type="entry name" value="SRP_TPR_like"/>
    <property type="match status" value="1"/>
</dbReference>
<dbReference type="Gene3D" id="1.25.40.10">
    <property type="entry name" value="Tetratricopeptide repeat domain"/>
    <property type="match status" value="1"/>
</dbReference>
<feature type="region of interest" description="Disordered" evidence="9">
    <location>
        <begin position="228"/>
        <end position="340"/>
    </location>
</feature>
<evidence type="ECO:0000259" key="11">
    <source>
        <dbReference type="Pfam" id="PF08492"/>
    </source>
</evidence>
<keyword evidence="5" id="KW-0963">Cytoplasm</keyword>
<dbReference type="GO" id="GO:0043022">
    <property type="term" value="F:ribosome binding"/>
    <property type="evidence" value="ECO:0007669"/>
    <property type="project" value="TreeGrafter"/>
</dbReference>
<evidence type="ECO:0000256" key="1">
    <source>
        <dbReference type="ARBA" id="ARBA00004240"/>
    </source>
</evidence>
<evidence type="ECO:0000256" key="10">
    <source>
        <dbReference type="SAM" id="Phobius"/>
    </source>
</evidence>
<dbReference type="GeneID" id="19308637"/>
<dbReference type="STRING" id="670483.S7RLS7"/>
<gene>
    <name evidence="12" type="ORF">GLOTRDRAFT_76739</name>
</gene>
<evidence type="ECO:0000256" key="7">
    <source>
        <dbReference type="ARBA" id="ARBA00023135"/>
    </source>
</evidence>
<feature type="compositionally biased region" description="Basic residues" evidence="9">
    <location>
        <begin position="244"/>
        <end position="254"/>
    </location>
</feature>
<keyword evidence="10" id="KW-0472">Membrane</keyword>
<keyword evidence="10" id="KW-0812">Transmembrane</keyword>
<dbReference type="InterPro" id="IPR029033">
    <property type="entry name" value="His_PPase_superfam"/>
</dbReference>
<dbReference type="InterPro" id="IPR013699">
    <property type="entry name" value="Signal_recog_part_SRP72_RNA-bd"/>
</dbReference>
<feature type="region of interest" description="Disordered" evidence="9">
    <location>
        <begin position="1"/>
        <end position="34"/>
    </location>
</feature>
<dbReference type="KEGG" id="gtr:GLOTRDRAFT_76739"/>
<dbReference type="GO" id="GO:0005783">
    <property type="term" value="C:endoplasmic reticulum"/>
    <property type="evidence" value="ECO:0007669"/>
    <property type="project" value="UniProtKB-SubCell"/>
</dbReference>
<comment type="subcellular location">
    <subcellularLocation>
        <location evidence="2">Cytoplasm</location>
    </subcellularLocation>
    <subcellularLocation>
        <location evidence="1">Endoplasmic reticulum</location>
    </subcellularLocation>
</comment>
<organism evidence="12 13">
    <name type="scientific">Gloeophyllum trabeum (strain ATCC 11539 / FP-39264 / Madison 617)</name>
    <name type="common">Brown rot fungus</name>
    <dbReference type="NCBI Taxonomy" id="670483"/>
    <lineage>
        <taxon>Eukaryota</taxon>
        <taxon>Fungi</taxon>
        <taxon>Dikarya</taxon>
        <taxon>Basidiomycota</taxon>
        <taxon>Agaricomycotina</taxon>
        <taxon>Agaricomycetes</taxon>
        <taxon>Gloeophyllales</taxon>
        <taxon>Gloeophyllaceae</taxon>
        <taxon>Gloeophyllum</taxon>
    </lineage>
</organism>
<dbReference type="Pfam" id="PF08492">
    <property type="entry name" value="SRP72"/>
    <property type="match status" value="1"/>
</dbReference>
<dbReference type="Gene3D" id="3.40.50.1240">
    <property type="entry name" value="Phosphoglycerate mutase-like"/>
    <property type="match status" value="1"/>
</dbReference>
<keyword evidence="8" id="KW-0687">Ribonucleoprotein</keyword>
<keyword evidence="6" id="KW-0256">Endoplasmic reticulum</keyword>
<dbReference type="eggNOG" id="KOG2376">
    <property type="taxonomic scope" value="Eukaryota"/>
</dbReference>
<evidence type="ECO:0000256" key="5">
    <source>
        <dbReference type="ARBA" id="ARBA00022490"/>
    </source>
</evidence>
<dbReference type="SUPFAM" id="SSF53254">
    <property type="entry name" value="Phosphoglycerate mutase-like"/>
    <property type="match status" value="1"/>
</dbReference>
<feature type="domain" description="Signal recognition particle SRP72 subunit RNA-binding" evidence="11">
    <location>
        <begin position="241"/>
        <end position="278"/>
    </location>
</feature>
<dbReference type="InterPro" id="IPR011990">
    <property type="entry name" value="TPR-like_helical_dom_sf"/>
</dbReference>
<evidence type="ECO:0000256" key="9">
    <source>
        <dbReference type="SAM" id="MobiDB-lite"/>
    </source>
</evidence>
<feature type="compositionally biased region" description="Low complexity" evidence="9">
    <location>
        <begin position="1"/>
        <end position="13"/>
    </location>
</feature>